<reference evidence="2 3" key="1">
    <citation type="journal article" date="2018" name="Sci. Rep.">
        <title>Comparative genomics provides insights into the lifestyle and reveals functional heterogeneity of dark septate endophytic fungi.</title>
        <authorList>
            <person name="Knapp D.G."/>
            <person name="Nemeth J.B."/>
            <person name="Barry K."/>
            <person name="Hainaut M."/>
            <person name="Henrissat B."/>
            <person name="Johnson J."/>
            <person name="Kuo A."/>
            <person name="Lim J.H.P."/>
            <person name="Lipzen A."/>
            <person name="Nolan M."/>
            <person name="Ohm R.A."/>
            <person name="Tamas L."/>
            <person name="Grigoriev I.V."/>
            <person name="Spatafora J.W."/>
            <person name="Nagy L.G."/>
            <person name="Kovacs G.M."/>
        </authorList>
    </citation>
    <scope>NUCLEOTIDE SEQUENCE [LARGE SCALE GENOMIC DNA]</scope>
    <source>
        <strain evidence="2 3">DSE2036</strain>
    </source>
</reference>
<keyword evidence="1" id="KW-0812">Transmembrane</keyword>
<evidence type="ECO:0000313" key="2">
    <source>
        <dbReference type="EMBL" id="PVI07839.1"/>
    </source>
</evidence>
<sequence length="131" mass="15356">MLLWIFPQEKKNAVMYVCMSPRPGHDKVPSVGTSRDSFIYSFIDSFSDSSYFLFLVAFPLFLSCSTARVPLSQKHGPNIQDAHVNTSVLFINHVPFPSPFLSLCSMYICRWIRIVKYIQDYRRYTWMRLRS</sequence>
<protein>
    <submittedName>
        <fullName evidence="2">Uncharacterized protein</fullName>
    </submittedName>
</protein>
<keyword evidence="3" id="KW-1185">Reference proteome</keyword>
<accession>A0A2V1ECT0</accession>
<proteinExistence type="predicted"/>
<evidence type="ECO:0000313" key="3">
    <source>
        <dbReference type="Proteomes" id="UP000244855"/>
    </source>
</evidence>
<dbReference type="EMBL" id="KZ805302">
    <property type="protein sequence ID" value="PVI07839.1"/>
    <property type="molecule type" value="Genomic_DNA"/>
</dbReference>
<keyword evidence="1" id="KW-1133">Transmembrane helix</keyword>
<dbReference type="Proteomes" id="UP000244855">
    <property type="component" value="Unassembled WGS sequence"/>
</dbReference>
<evidence type="ECO:0000256" key="1">
    <source>
        <dbReference type="SAM" id="Phobius"/>
    </source>
</evidence>
<name>A0A2V1ECT0_9PLEO</name>
<feature type="transmembrane region" description="Helical" evidence="1">
    <location>
        <begin position="51"/>
        <end position="71"/>
    </location>
</feature>
<organism evidence="2 3">
    <name type="scientific">Periconia macrospinosa</name>
    <dbReference type="NCBI Taxonomy" id="97972"/>
    <lineage>
        <taxon>Eukaryota</taxon>
        <taxon>Fungi</taxon>
        <taxon>Dikarya</taxon>
        <taxon>Ascomycota</taxon>
        <taxon>Pezizomycotina</taxon>
        <taxon>Dothideomycetes</taxon>
        <taxon>Pleosporomycetidae</taxon>
        <taxon>Pleosporales</taxon>
        <taxon>Massarineae</taxon>
        <taxon>Periconiaceae</taxon>
        <taxon>Periconia</taxon>
    </lineage>
</organism>
<dbReference type="AlphaFoldDB" id="A0A2V1ECT0"/>
<keyword evidence="1" id="KW-0472">Membrane</keyword>
<gene>
    <name evidence="2" type="ORF">DM02DRAFT_234252</name>
</gene>